<proteinExistence type="predicted"/>
<evidence type="ECO:0000313" key="2">
    <source>
        <dbReference type="EMBL" id="KAK1569406.1"/>
    </source>
</evidence>
<evidence type="ECO:0000256" key="1">
    <source>
        <dbReference type="SAM" id="MobiDB-lite"/>
    </source>
</evidence>
<gene>
    <name evidence="2" type="ORF">LY79DRAFT_584733</name>
</gene>
<name>A0AAD8PKS2_9PEZI</name>
<organism evidence="2 3">
    <name type="scientific">Colletotrichum navitas</name>
    <dbReference type="NCBI Taxonomy" id="681940"/>
    <lineage>
        <taxon>Eukaryota</taxon>
        <taxon>Fungi</taxon>
        <taxon>Dikarya</taxon>
        <taxon>Ascomycota</taxon>
        <taxon>Pezizomycotina</taxon>
        <taxon>Sordariomycetes</taxon>
        <taxon>Hypocreomycetidae</taxon>
        <taxon>Glomerellales</taxon>
        <taxon>Glomerellaceae</taxon>
        <taxon>Colletotrichum</taxon>
        <taxon>Colletotrichum graminicola species complex</taxon>
    </lineage>
</organism>
<feature type="region of interest" description="Disordered" evidence="1">
    <location>
        <begin position="246"/>
        <end position="311"/>
    </location>
</feature>
<feature type="compositionally biased region" description="Low complexity" evidence="1">
    <location>
        <begin position="618"/>
        <end position="661"/>
    </location>
</feature>
<dbReference type="GeneID" id="85444666"/>
<dbReference type="Proteomes" id="UP001230504">
    <property type="component" value="Unassembled WGS sequence"/>
</dbReference>
<comment type="caution">
    <text evidence="2">The sequence shown here is derived from an EMBL/GenBank/DDBJ whole genome shotgun (WGS) entry which is preliminary data.</text>
</comment>
<reference evidence="2" key="1">
    <citation type="submission" date="2021-06" db="EMBL/GenBank/DDBJ databases">
        <title>Comparative genomics, transcriptomics and evolutionary studies reveal genomic signatures of adaptation to plant cell wall in hemibiotrophic fungi.</title>
        <authorList>
            <consortium name="DOE Joint Genome Institute"/>
            <person name="Baroncelli R."/>
            <person name="Diaz J.F."/>
            <person name="Benocci T."/>
            <person name="Peng M."/>
            <person name="Battaglia E."/>
            <person name="Haridas S."/>
            <person name="Andreopoulos W."/>
            <person name="Labutti K."/>
            <person name="Pangilinan J."/>
            <person name="Floch G.L."/>
            <person name="Makela M.R."/>
            <person name="Henrissat B."/>
            <person name="Grigoriev I.V."/>
            <person name="Crouch J.A."/>
            <person name="De Vries R.P."/>
            <person name="Sukno S.A."/>
            <person name="Thon M.R."/>
        </authorList>
    </citation>
    <scope>NUCLEOTIDE SEQUENCE</scope>
    <source>
        <strain evidence="2">CBS 125086</strain>
    </source>
</reference>
<dbReference type="RefSeq" id="XP_060407651.1">
    <property type="nucleotide sequence ID" value="XM_060560426.1"/>
</dbReference>
<feature type="region of interest" description="Disordered" evidence="1">
    <location>
        <begin position="487"/>
        <end position="552"/>
    </location>
</feature>
<feature type="region of interest" description="Disordered" evidence="1">
    <location>
        <begin position="618"/>
        <end position="667"/>
    </location>
</feature>
<feature type="compositionally biased region" description="Polar residues" evidence="1">
    <location>
        <begin position="268"/>
        <end position="286"/>
    </location>
</feature>
<accession>A0AAD8PKS2</accession>
<evidence type="ECO:0000313" key="3">
    <source>
        <dbReference type="Proteomes" id="UP001230504"/>
    </source>
</evidence>
<keyword evidence="3" id="KW-1185">Reference proteome</keyword>
<feature type="region of interest" description="Disordered" evidence="1">
    <location>
        <begin position="363"/>
        <end position="382"/>
    </location>
</feature>
<feature type="compositionally biased region" description="Polar residues" evidence="1">
    <location>
        <begin position="506"/>
        <end position="533"/>
    </location>
</feature>
<protein>
    <submittedName>
        <fullName evidence="2">Uncharacterized protein</fullName>
    </submittedName>
</protein>
<dbReference type="EMBL" id="JAHLJV010000136">
    <property type="protein sequence ID" value="KAK1569406.1"/>
    <property type="molecule type" value="Genomic_DNA"/>
</dbReference>
<dbReference type="AlphaFoldDB" id="A0AAD8PKS2"/>
<sequence>MCQAENGQCTGCGRIRPWVRHCELYNPAADSCVNMNLENPPLRPHYQPCDNLECPFVDPILRGPDPNFDPNEFASIMLLKEANDAMDAAAALDATGAASETVQPQMGEQIAAAVDASGGTGGDAPEPIFGDVAGRAGTPSVYLPQIPGTPGSPVKPMFGFDMPSEHEVVECATEVSNGSLLAFEMGSNEQPGMQMQQADAQTLSVNDQFIAAIQPQPDASLYIDPRLLTKTASDFSVLDAPTGANAETMVQPLREPEGSNITRPRLPNISTSDNGPKGNGLSQANSEIPVDQLRSSSEPSKKQRRHTPLNRVFSASGAVATTPAVNLLKGAQLLPRTQTAHVTRTRRIRPANQMIMRKLLNRNLGAPSGGVNGPSTPHPQGGAFHVPNSQGLAGTPAQPHLTSATGQPQASLGNVGGGMASLSESNATLEAQALQLHAQHYLPVSQSGLASLGAMDNATTGDHCPNRTAYYSRPSNRPRSNWESFFASRTRPSRREQSAGLKGAGPSNNGFVQQAPLSSQLNPLTPLDSQLQPSGHGIPQPQPMLPSDTTAILPSDTAVPDFHPTMLDNDRVFWAHFPQSMLQTNMLGQNGFQQNGFQQNDFQQGGFQQNGFQQNGFQQNGFQQNGFQQNGFQQNDFQQGGFQQSGFQQNGFQQNGYQQNGYVPTGF</sequence>